<feature type="transmembrane region" description="Helical" evidence="1">
    <location>
        <begin position="189"/>
        <end position="210"/>
    </location>
</feature>
<proteinExistence type="predicted"/>
<feature type="transmembrane region" description="Helical" evidence="1">
    <location>
        <begin position="399"/>
        <end position="418"/>
    </location>
</feature>
<keyword evidence="1" id="KW-0472">Membrane</keyword>
<dbReference type="AlphaFoldDB" id="A0A7W8M8L2"/>
<dbReference type="EMBL" id="JACHGB010000002">
    <property type="protein sequence ID" value="MBB5271139.1"/>
    <property type="molecule type" value="Genomic_DNA"/>
</dbReference>
<dbReference type="InterPro" id="IPR036927">
    <property type="entry name" value="Cyt_c_oxase-like_su1_sf"/>
</dbReference>
<dbReference type="GO" id="GO:0004129">
    <property type="term" value="F:cytochrome-c oxidase activity"/>
    <property type="evidence" value="ECO:0007669"/>
    <property type="project" value="InterPro"/>
</dbReference>
<feature type="transmembrane region" description="Helical" evidence="1">
    <location>
        <begin position="112"/>
        <end position="133"/>
    </location>
</feature>
<feature type="transmembrane region" description="Helical" evidence="1">
    <location>
        <begin position="262"/>
        <end position="281"/>
    </location>
</feature>
<feature type="transmembrane region" description="Helical" evidence="1">
    <location>
        <begin position="230"/>
        <end position="250"/>
    </location>
</feature>
<dbReference type="Pfam" id="PF00115">
    <property type="entry name" value="COX1"/>
    <property type="match status" value="1"/>
</dbReference>
<reference evidence="2 3" key="1">
    <citation type="submission" date="2020-08" db="EMBL/GenBank/DDBJ databases">
        <title>Genomic Encyclopedia of Type Strains, Phase IV (KMG-IV): sequencing the most valuable type-strain genomes for metagenomic binning, comparative biology and taxonomic classification.</title>
        <authorList>
            <person name="Goeker M."/>
        </authorList>
    </citation>
    <scope>NUCLEOTIDE SEQUENCE [LARGE SCALE GENOMIC DNA]</scope>
    <source>
        <strain evidence="2 3">DSM 29781</strain>
    </source>
</reference>
<evidence type="ECO:0008006" key="4">
    <source>
        <dbReference type="Google" id="ProtNLM"/>
    </source>
</evidence>
<feature type="transmembrane region" description="Helical" evidence="1">
    <location>
        <begin position="438"/>
        <end position="463"/>
    </location>
</feature>
<dbReference type="Proteomes" id="UP000532440">
    <property type="component" value="Unassembled WGS sequence"/>
</dbReference>
<dbReference type="Gene3D" id="1.20.210.10">
    <property type="entry name" value="Cytochrome c oxidase-like, subunit I domain"/>
    <property type="match status" value="1"/>
</dbReference>
<sequence>MKTEGLAGPAGFLRGAREVRAVDRFDLATPAAEQRAMAAGWLALGIAALIGSGLFSVLLVLARTPHVAALIPGVDFFHVALVVHVDLSVLVWFVSMAGMLWSFDSARRAPGLGWLALWATAIGTVLMAAAPFIGSARPVMSNYVPVLESPVFLYGLVVFGAGFAMLTLRSFVAPVRIGLALDGSDALRFGLRAAAVSAAIALMAMAWSWAEVPRELEGKAYYELLFWGPGHVIQFTWTLLMLVAWTWLAALTGSPLPLSPRIVVLVYGIGLASVFVAPLIYLNWSVLSVEHQKMMTWLMRFGGGLAILPMVLALAVALLRGPRASDRTRPLRGALIASLVLFTIGGGIGFLIKGSDVRVPAHYHGSIVGVTLALMGLAYALLPRLGFAAPRGRLADWQPWLYGGGQLLHILGLVWSGGYGVQRKVAGSGQVLRSTQEVIGMGVMGFGGLVAILGGIAFILVVLRSMRARGEVAE</sequence>
<feature type="transmembrane region" description="Helical" evidence="1">
    <location>
        <begin position="41"/>
        <end position="64"/>
    </location>
</feature>
<feature type="transmembrane region" description="Helical" evidence="1">
    <location>
        <begin position="76"/>
        <end position="100"/>
    </location>
</feature>
<accession>A0A7W8M8L2</accession>
<evidence type="ECO:0000313" key="3">
    <source>
        <dbReference type="Proteomes" id="UP000532440"/>
    </source>
</evidence>
<feature type="transmembrane region" description="Helical" evidence="1">
    <location>
        <begin position="153"/>
        <end position="177"/>
    </location>
</feature>
<evidence type="ECO:0000313" key="2">
    <source>
        <dbReference type="EMBL" id="MBB5271139.1"/>
    </source>
</evidence>
<organism evidence="2 3">
    <name type="scientific">Quisquiliibacterium transsilvanicum</name>
    <dbReference type="NCBI Taxonomy" id="1549638"/>
    <lineage>
        <taxon>Bacteria</taxon>
        <taxon>Pseudomonadati</taxon>
        <taxon>Pseudomonadota</taxon>
        <taxon>Betaproteobacteria</taxon>
        <taxon>Burkholderiales</taxon>
        <taxon>Burkholderiaceae</taxon>
        <taxon>Quisquiliibacterium</taxon>
    </lineage>
</organism>
<dbReference type="GO" id="GO:0016020">
    <property type="term" value="C:membrane"/>
    <property type="evidence" value="ECO:0007669"/>
    <property type="project" value="InterPro"/>
</dbReference>
<dbReference type="InterPro" id="IPR000883">
    <property type="entry name" value="Cyt_C_Oxase_1"/>
</dbReference>
<comment type="caution">
    <text evidence="2">The sequence shown here is derived from an EMBL/GenBank/DDBJ whole genome shotgun (WGS) entry which is preliminary data.</text>
</comment>
<evidence type="ECO:0000256" key="1">
    <source>
        <dbReference type="SAM" id="Phobius"/>
    </source>
</evidence>
<keyword evidence="1" id="KW-1133">Transmembrane helix</keyword>
<protein>
    <recommendedName>
        <fullName evidence="4">Cytochrome C oxidase subunit I</fullName>
    </recommendedName>
</protein>
<dbReference type="GO" id="GO:0009060">
    <property type="term" value="P:aerobic respiration"/>
    <property type="evidence" value="ECO:0007669"/>
    <property type="project" value="InterPro"/>
</dbReference>
<keyword evidence="3" id="KW-1185">Reference proteome</keyword>
<keyword evidence="1" id="KW-0812">Transmembrane</keyword>
<gene>
    <name evidence="2" type="ORF">HNQ70_001143</name>
</gene>
<dbReference type="SUPFAM" id="SSF81442">
    <property type="entry name" value="Cytochrome c oxidase subunit I-like"/>
    <property type="match status" value="1"/>
</dbReference>
<feature type="transmembrane region" description="Helical" evidence="1">
    <location>
        <begin position="364"/>
        <end position="387"/>
    </location>
</feature>
<feature type="transmembrane region" description="Helical" evidence="1">
    <location>
        <begin position="331"/>
        <end position="352"/>
    </location>
</feature>
<dbReference type="GO" id="GO:0020037">
    <property type="term" value="F:heme binding"/>
    <property type="evidence" value="ECO:0007669"/>
    <property type="project" value="InterPro"/>
</dbReference>
<name>A0A7W8M8L2_9BURK</name>
<feature type="transmembrane region" description="Helical" evidence="1">
    <location>
        <begin position="301"/>
        <end position="319"/>
    </location>
</feature>
<dbReference type="RefSeq" id="WP_183965143.1">
    <property type="nucleotide sequence ID" value="NZ_BAABEW010000017.1"/>
</dbReference>